<dbReference type="AlphaFoldDB" id="A0A1R4JQF8"/>
<evidence type="ECO:0000313" key="3">
    <source>
        <dbReference type="Proteomes" id="UP000196778"/>
    </source>
</evidence>
<keyword evidence="1" id="KW-1133">Transmembrane helix</keyword>
<sequence>MAKHTTTSDTIWFPAQRAWRTALAVGVPALLGLVVILPEVITAVLEGYGDQVPEGLRLWLLGAAAFITTTASVVSRVMAIPGVDAWLRRWTPFGSAPRGE</sequence>
<proteinExistence type="predicted"/>
<reference evidence="3" key="1">
    <citation type="submission" date="2017-02" db="EMBL/GenBank/DDBJ databases">
        <authorList>
            <person name="Dridi B."/>
        </authorList>
    </citation>
    <scope>NUCLEOTIDE SEQUENCE [LARGE SCALE GENOMIC DNA]</scope>
    <source>
        <strain evidence="3">EB411</strain>
    </source>
</reference>
<dbReference type="Proteomes" id="UP000196778">
    <property type="component" value="Unassembled WGS sequence"/>
</dbReference>
<evidence type="ECO:0000256" key="1">
    <source>
        <dbReference type="SAM" id="Phobius"/>
    </source>
</evidence>
<evidence type="ECO:0000313" key="2">
    <source>
        <dbReference type="EMBL" id="SJN34239.1"/>
    </source>
</evidence>
<name>A0A1R4JQF8_9MICO</name>
<gene>
    <name evidence="2" type="ORF">FM119_08860</name>
</gene>
<organism evidence="2 3">
    <name type="scientific">Mycetocola reblochoni REB411</name>
    <dbReference type="NCBI Taxonomy" id="1255698"/>
    <lineage>
        <taxon>Bacteria</taxon>
        <taxon>Bacillati</taxon>
        <taxon>Actinomycetota</taxon>
        <taxon>Actinomycetes</taxon>
        <taxon>Micrococcales</taxon>
        <taxon>Microbacteriaceae</taxon>
        <taxon>Mycetocola</taxon>
    </lineage>
</organism>
<keyword evidence="3" id="KW-1185">Reference proteome</keyword>
<keyword evidence="1" id="KW-0472">Membrane</keyword>
<feature type="transmembrane region" description="Helical" evidence="1">
    <location>
        <begin position="57"/>
        <end position="79"/>
    </location>
</feature>
<feature type="transmembrane region" description="Helical" evidence="1">
    <location>
        <begin position="21"/>
        <end position="45"/>
    </location>
</feature>
<protein>
    <submittedName>
        <fullName evidence="2">Uncharacterized protein</fullName>
    </submittedName>
</protein>
<dbReference type="OrthoDB" id="4982928at2"/>
<dbReference type="EMBL" id="FUKR01000050">
    <property type="protein sequence ID" value="SJN34239.1"/>
    <property type="molecule type" value="Genomic_DNA"/>
</dbReference>
<dbReference type="RefSeq" id="WP_087137310.1">
    <property type="nucleotide sequence ID" value="NZ_FUKR01000050.1"/>
</dbReference>
<keyword evidence="1" id="KW-0812">Transmembrane</keyword>
<accession>A0A1R4JQF8</accession>